<dbReference type="PANTHER" id="PTHR32432">
    <property type="entry name" value="CELL DIVISION PROTEIN FTSA-RELATED"/>
    <property type="match status" value="1"/>
</dbReference>
<dbReference type="SUPFAM" id="SSF53067">
    <property type="entry name" value="Actin-like ATPase domain"/>
    <property type="match status" value="1"/>
</dbReference>
<dbReference type="InterPro" id="IPR043129">
    <property type="entry name" value="ATPase_NBD"/>
</dbReference>
<keyword evidence="3" id="KW-1185">Reference proteome</keyword>
<dbReference type="Gene3D" id="3.30.420.380">
    <property type="match status" value="1"/>
</dbReference>
<dbReference type="EMBL" id="JACDUS010000002">
    <property type="protein sequence ID" value="MBA2880690.1"/>
    <property type="molecule type" value="Genomic_DNA"/>
</dbReference>
<dbReference type="AlphaFoldDB" id="A0A7W0C7W1"/>
<dbReference type="InterPro" id="IPR050696">
    <property type="entry name" value="FtsA/MreB"/>
</dbReference>
<sequence>MSNRILSIDIRKQGLWAVLVRTALKGNRIEAHKFVSFDEAPEEAANPEKRLAWAMETVTRHIPAQGAGCLVSVAASEVSFRNLQVPFKDNRKIRQVLDFELEPTLPFEISALQTDFLIVRQAEQTDLIVAAVETRKLETIQEIFRGLDLTPRVITIGSAAAALCVSRLSETGEKNFLLLDIDGSNAAACMVVDGKIHMIRAIRTGAAADGAGCADMIAAGIQRMLASFETLYDGDPELGCIFVSGTDQADTSFAEKLSRTLETEVRFFNLAAETRLYQLSDKDLDIGRQASCALSLAGIETSGIRPFQFNRSHHALQKYWAENRSEIISIGALAFFVFMVLMIQAIIENRHMEDRIAQTDRQITKIFQQAFPDVTRIVDPVQQMEVGISRLKKQNVFTGDDGADIRNVDILKDVSELIPASINVVLTRFVRGQSSVQIAGLTDTFNAVDDIKMQLEKSVFFKQITISSANMDKSANRVRFRIKADLAKEPL</sequence>
<protein>
    <submittedName>
        <fullName evidence="2">Tfp pilus assembly protein PilN</fullName>
    </submittedName>
</protein>
<name>A0A7W0C7W1_9BACT</name>
<feature type="transmembrane region" description="Helical" evidence="1">
    <location>
        <begin position="327"/>
        <end position="347"/>
    </location>
</feature>
<dbReference type="InterPro" id="IPR007813">
    <property type="entry name" value="PilN"/>
</dbReference>
<dbReference type="Pfam" id="PF05137">
    <property type="entry name" value="PilN"/>
    <property type="match status" value="1"/>
</dbReference>
<evidence type="ECO:0000256" key="1">
    <source>
        <dbReference type="SAM" id="Phobius"/>
    </source>
</evidence>
<dbReference type="PANTHER" id="PTHR32432:SF3">
    <property type="entry name" value="ETHANOLAMINE UTILIZATION PROTEIN EUTJ"/>
    <property type="match status" value="1"/>
</dbReference>
<evidence type="ECO:0000313" key="3">
    <source>
        <dbReference type="Proteomes" id="UP000525298"/>
    </source>
</evidence>
<gene>
    <name evidence="2" type="ORF">HNR65_001008</name>
</gene>
<comment type="caution">
    <text evidence="2">The sequence shown here is derived from an EMBL/GenBank/DDBJ whole genome shotgun (WGS) entry which is preliminary data.</text>
</comment>
<evidence type="ECO:0000313" key="2">
    <source>
        <dbReference type="EMBL" id="MBA2880690.1"/>
    </source>
</evidence>
<accession>A0A7W0C7W1</accession>
<keyword evidence="1" id="KW-0812">Transmembrane</keyword>
<dbReference type="Proteomes" id="UP000525298">
    <property type="component" value="Unassembled WGS sequence"/>
</dbReference>
<keyword evidence="1" id="KW-1133">Transmembrane helix</keyword>
<organism evidence="2 3">
    <name type="scientific">Desulfosalsimonas propionicica</name>
    <dbReference type="NCBI Taxonomy" id="332175"/>
    <lineage>
        <taxon>Bacteria</taxon>
        <taxon>Pseudomonadati</taxon>
        <taxon>Thermodesulfobacteriota</taxon>
        <taxon>Desulfobacteria</taxon>
        <taxon>Desulfobacterales</taxon>
        <taxon>Desulfosalsimonadaceae</taxon>
        <taxon>Desulfosalsimonas</taxon>
    </lineage>
</organism>
<reference evidence="2 3" key="1">
    <citation type="submission" date="2020-07" db="EMBL/GenBank/DDBJ databases">
        <title>Genomic Encyclopedia of Type Strains, Phase IV (KMG-IV): sequencing the most valuable type-strain genomes for metagenomic binning, comparative biology and taxonomic classification.</title>
        <authorList>
            <person name="Goeker M."/>
        </authorList>
    </citation>
    <scope>NUCLEOTIDE SEQUENCE [LARGE SCALE GENOMIC DNA]</scope>
    <source>
        <strain evidence="2 3">DSM 17721</strain>
    </source>
</reference>
<dbReference type="RefSeq" id="WP_181550351.1">
    <property type="nucleotide sequence ID" value="NZ_JACDUS010000002.1"/>
</dbReference>
<proteinExistence type="predicted"/>
<keyword evidence="1" id="KW-0472">Membrane</keyword>